<sequence>MGQDKKGWEYAPVGETMLEKQPDEVFAATLWELEATVAATLPWSALIRATRSDCGGYNVEAKWPWLGAHGNSMLCALAIHFPADASRVYCALGHPGREQVCRRIGEWLSAELESQFAGLAADTGFSINRTVPTALFFDDGDSIRVTAQDKRHDFALYRGAPPPPL</sequence>
<dbReference type="RefSeq" id="WP_316681779.1">
    <property type="nucleotide sequence ID" value="NZ_CATZLL010000011.1"/>
</dbReference>
<dbReference type="Proteomes" id="UP001189757">
    <property type="component" value="Unassembled WGS sequence"/>
</dbReference>
<gene>
    <name evidence="1" type="ORF">LMG18101_03497</name>
</gene>
<keyword evidence="2" id="KW-1185">Reference proteome</keyword>
<name>A0ABM9K776_9RALS</name>
<organism evidence="1 2">
    <name type="scientific">Ralstonia flaminis</name>
    <dbReference type="NCBI Taxonomy" id="3058597"/>
    <lineage>
        <taxon>Bacteria</taxon>
        <taxon>Pseudomonadati</taxon>
        <taxon>Pseudomonadota</taxon>
        <taxon>Betaproteobacteria</taxon>
        <taxon>Burkholderiales</taxon>
        <taxon>Burkholderiaceae</taxon>
        <taxon>Ralstonia</taxon>
    </lineage>
</organism>
<evidence type="ECO:0000313" key="1">
    <source>
        <dbReference type="EMBL" id="CAJ0818105.1"/>
    </source>
</evidence>
<protein>
    <submittedName>
        <fullName evidence="1">Uncharacterized protein</fullName>
    </submittedName>
</protein>
<comment type="caution">
    <text evidence="1">The sequence shown here is derived from an EMBL/GenBank/DDBJ whole genome shotgun (WGS) entry which is preliminary data.</text>
</comment>
<proteinExistence type="predicted"/>
<dbReference type="EMBL" id="CATZLL010000011">
    <property type="protein sequence ID" value="CAJ0818105.1"/>
    <property type="molecule type" value="Genomic_DNA"/>
</dbReference>
<accession>A0ABM9K776</accession>
<reference evidence="1 2" key="1">
    <citation type="submission" date="2023-07" db="EMBL/GenBank/DDBJ databases">
        <authorList>
            <person name="Peeters C."/>
        </authorList>
    </citation>
    <scope>NUCLEOTIDE SEQUENCE [LARGE SCALE GENOMIC DNA]</scope>
    <source>
        <strain evidence="1 2">LMG 18101</strain>
    </source>
</reference>
<evidence type="ECO:0000313" key="2">
    <source>
        <dbReference type="Proteomes" id="UP001189757"/>
    </source>
</evidence>